<dbReference type="Proteomes" id="UP000294588">
    <property type="component" value="Unassembled WGS sequence"/>
</dbReference>
<gene>
    <name evidence="1" type="ORF">E0946_05200</name>
</gene>
<evidence type="ECO:0000313" key="1">
    <source>
        <dbReference type="EMBL" id="TDF72811.1"/>
    </source>
</evidence>
<evidence type="ECO:0000313" key="2">
    <source>
        <dbReference type="Proteomes" id="UP000294588"/>
    </source>
</evidence>
<sequence>MKRISIIIALCLIVSMFWSISLDESISLAKQNNKDLLSSKEDLQKANQTYYQVRANIYPQLNVVGAYSLNKTYLPDSAIVPPIDLSLGLDPDTASSNDYYLANVMSGALNSLVPSSPMEEGSMALSLQMQQVLFTGGKLNYSIKTADIYRNIQQLNYQLKEQDIILKTTQMFYSCLLADKLVNVQEAALETARHHLARVEAFANEGLVSDFDVMRARLEVAKLEPQLMQAQNSRDLALSAFRTQIGVNDPTIVPEGNLVLPPKLDITLDEALTQGLENRIELTMAKKGTEVANLQLKTEQAGYFPNLALQASAALYTKADEYAIEGDDFGTNYSIGLGISFPLFNGFATKAKVNSAKSGYRQSQYQEQKYEDLIRLEITQNYQKLRHAEKNYLVQEENMKMAERSLQLAQLRYENQVGIQLEVFDAQTTLSAIQLQYFQSIYEVISATRELQKSLGMNF</sequence>
<keyword evidence="2" id="KW-1185">Reference proteome</keyword>
<organism evidence="1 2">
    <name type="scientific">Candidatus Syntrophosphaera thermopropionivorans</name>
    <dbReference type="NCBI Taxonomy" id="2593015"/>
    <lineage>
        <taxon>Bacteria</taxon>
        <taxon>Pseudomonadati</taxon>
        <taxon>Candidatus Cloacimonadota</taxon>
        <taxon>Candidatus Cloacimonadia</taxon>
        <taxon>Candidatus Cloacimonadales</taxon>
        <taxon>Candidatus Cloacimonadaceae</taxon>
        <taxon>Candidatus Syntrophosphaera</taxon>
    </lineage>
</organism>
<protein>
    <submittedName>
        <fullName evidence="1">TolC family protein</fullName>
    </submittedName>
</protein>
<proteinExistence type="predicted"/>
<name>A0AC61QIQ6_9BACT</name>
<dbReference type="EMBL" id="SMOG01000015">
    <property type="protein sequence ID" value="TDF72811.1"/>
    <property type="molecule type" value="Genomic_DNA"/>
</dbReference>
<comment type="caution">
    <text evidence="1">The sequence shown here is derived from an EMBL/GenBank/DDBJ whole genome shotgun (WGS) entry which is preliminary data.</text>
</comment>
<reference evidence="1" key="1">
    <citation type="submission" date="2019-03" db="EMBL/GenBank/DDBJ databases">
        <title>Candidatus Syntrophosphaera thermopropionivorans: a novel player in syntrophic propionate oxidation during anaerobic digestion.</title>
        <authorList>
            <person name="Dyksma S."/>
        </authorList>
    </citation>
    <scope>NUCLEOTIDE SEQUENCE</scope>
    <source>
        <strain evidence="1">W5</strain>
    </source>
</reference>
<accession>A0AC61QIQ6</accession>